<dbReference type="GO" id="GO:0016787">
    <property type="term" value="F:hydrolase activity"/>
    <property type="evidence" value="ECO:0007669"/>
    <property type="project" value="InterPro"/>
</dbReference>
<dbReference type="PANTHER" id="PTHR35563">
    <property type="entry name" value="BARREL METAL-DEPENDENT HYDROLASE, PUTATIVE (AFU_ORTHOLOGUE AFUA_1G16240)-RELATED"/>
    <property type="match status" value="1"/>
</dbReference>
<sequence>MARLPRDREDLVPPDSWDTHHHIFELDKYSLAEGRHFTPSIATREELVAFQKSLGFEHTCIAHGLPLGYDLSSLTDVLSHFNGAMRGIGVINHETITDAKLQELDKAGVRSVRLDFFRYEANESFDKALELIKAVANRVAPFGWSIQVQLKHAEWWDRLYDHVTSLPCPIVSDHFAFLRGVSWHADINDPLTQPGASGILKLLRSGKLWIKVSAPYRVSRSPPEYADLQPLVRAFLQANPDRVLYGSDWPHTQLWENRIGKDPTVTEPFMEIDNETWLKTLKTWMSAEEWHKMMVDSPKALYV</sequence>
<reference evidence="3" key="2">
    <citation type="submission" date="2013-12" db="EMBL/GenBank/DDBJ databases">
        <title>Evolution of pathogenesis and genome organization in the Tremellales.</title>
        <authorList>
            <person name="Cuomo C."/>
            <person name="Litvintseva A."/>
            <person name="Heitman J."/>
            <person name="Chen Y."/>
            <person name="Sun S."/>
            <person name="Springer D."/>
            <person name="Dromer F."/>
            <person name="Young S."/>
            <person name="Zeng Q."/>
            <person name="Chapman S."/>
            <person name="Gujja S."/>
            <person name="Saif S."/>
            <person name="Birren B."/>
        </authorList>
    </citation>
    <scope>NUCLEOTIDE SEQUENCE [LARGE SCALE GENOMIC DNA]</scope>
    <source>
        <strain evidence="3">BCC8398</strain>
    </source>
</reference>
<dbReference type="STRING" id="1296120.A0A1B9GK90"/>
<dbReference type="EMBL" id="KV700134">
    <property type="protein sequence ID" value="OCF31421.1"/>
    <property type="molecule type" value="Genomic_DNA"/>
</dbReference>
<dbReference type="PANTHER" id="PTHR35563:SF2">
    <property type="entry name" value="BARREL METAL-DEPENDENT HYDROLASE, PUTATIVE (AFU_ORTHOLOGUE AFUA_1G16240)-RELATED"/>
    <property type="match status" value="1"/>
</dbReference>
<gene>
    <name evidence="2" type="ORF">I316_06823</name>
</gene>
<evidence type="ECO:0000313" key="2">
    <source>
        <dbReference type="EMBL" id="OCF31421.1"/>
    </source>
</evidence>
<proteinExistence type="predicted"/>
<evidence type="ECO:0000259" key="1">
    <source>
        <dbReference type="Pfam" id="PF04909"/>
    </source>
</evidence>
<feature type="domain" description="Amidohydrolase-related" evidence="1">
    <location>
        <begin position="17"/>
        <end position="256"/>
    </location>
</feature>
<dbReference type="AlphaFoldDB" id="A0A1B9GK90"/>
<dbReference type="InterPro" id="IPR006680">
    <property type="entry name" value="Amidohydro-rel"/>
</dbReference>
<keyword evidence="3" id="KW-1185">Reference proteome</keyword>
<dbReference type="SUPFAM" id="SSF51556">
    <property type="entry name" value="Metallo-dependent hydrolases"/>
    <property type="match status" value="1"/>
</dbReference>
<dbReference type="InterPro" id="IPR052358">
    <property type="entry name" value="Aro_Compnd_Degr_Hydrolases"/>
</dbReference>
<reference evidence="2 3" key="1">
    <citation type="submission" date="2013-07" db="EMBL/GenBank/DDBJ databases">
        <title>The Genome Sequence of Cryptococcus heveanensis BCC8398.</title>
        <authorList>
            <consortium name="The Broad Institute Genome Sequencing Platform"/>
            <person name="Cuomo C."/>
            <person name="Litvintseva A."/>
            <person name="Chen Y."/>
            <person name="Heitman J."/>
            <person name="Sun S."/>
            <person name="Springer D."/>
            <person name="Dromer F."/>
            <person name="Young S.K."/>
            <person name="Zeng Q."/>
            <person name="Gargeya S."/>
            <person name="Fitzgerald M."/>
            <person name="Abouelleil A."/>
            <person name="Alvarado L."/>
            <person name="Berlin A.M."/>
            <person name="Chapman S.B."/>
            <person name="Dewar J."/>
            <person name="Goldberg J."/>
            <person name="Griggs A."/>
            <person name="Gujja S."/>
            <person name="Hansen M."/>
            <person name="Howarth C."/>
            <person name="Imamovic A."/>
            <person name="Larimer J."/>
            <person name="McCowan C."/>
            <person name="Murphy C."/>
            <person name="Pearson M."/>
            <person name="Priest M."/>
            <person name="Roberts A."/>
            <person name="Saif S."/>
            <person name="Shea T."/>
            <person name="Sykes S."/>
            <person name="Wortman J."/>
            <person name="Nusbaum C."/>
            <person name="Birren B."/>
        </authorList>
    </citation>
    <scope>NUCLEOTIDE SEQUENCE [LARGE SCALE GENOMIC DNA]</scope>
    <source>
        <strain evidence="2 3">BCC8398</strain>
    </source>
</reference>
<evidence type="ECO:0000313" key="3">
    <source>
        <dbReference type="Proteomes" id="UP000092666"/>
    </source>
</evidence>
<accession>A0A1B9GK90</accession>
<organism evidence="2 3">
    <name type="scientific">Kwoniella heveanensis BCC8398</name>
    <dbReference type="NCBI Taxonomy" id="1296120"/>
    <lineage>
        <taxon>Eukaryota</taxon>
        <taxon>Fungi</taxon>
        <taxon>Dikarya</taxon>
        <taxon>Basidiomycota</taxon>
        <taxon>Agaricomycotina</taxon>
        <taxon>Tremellomycetes</taxon>
        <taxon>Tremellales</taxon>
        <taxon>Cryptococcaceae</taxon>
        <taxon>Kwoniella</taxon>
    </lineage>
</organism>
<dbReference type="Gene3D" id="3.20.20.140">
    <property type="entry name" value="Metal-dependent hydrolases"/>
    <property type="match status" value="1"/>
</dbReference>
<dbReference type="Pfam" id="PF04909">
    <property type="entry name" value="Amidohydro_2"/>
    <property type="match status" value="1"/>
</dbReference>
<dbReference type="OrthoDB" id="2135488at2759"/>
<protein>
    <recommendedName>
        <fullName evidence="1">Amidohydrolase-related domain-containing protein</fullName>
    </recommendedName>
</protein>
<dbReference type="InterPro" id="IPR032466">
    <property type="entry name" value="Metal_Hydrolase"/>
</dbReference>
<name>A0A1B9GK90_9TREE</name>
<dbReference type="Proteomes" id="UP000092666">
    <property type="component" value="Unassembled WGS sequence"/>
</dbReference>